<evidence type="ECO:0000256" key="1">
    <source>
        <dbReference type="ARBA" id="ARBA00022490"/>
    </source>
</evidence>
<evidence type="ECO:0000256" key="4">
    <source>
        <dbReference type="ARBA" id="ARBA00023186"/>
    </source>
</evidence>
<feature type="domain" description="PRC-barrel" evidence="7">
    <location>
        <begin position="94"/>
        <end position="168"/>
    </location>
</feature>
<keyword evidence="4 5" id="KW-0143">Chaperone</keyword>
<dbReference type="OrthoDB" id="9783509at2"/>
<gene>
    <name evidence="5 8" type="primary">rimM</name>
    <name evidence="8" type="ORF">GCM10011369_12630</name>
</gene>
<evidence type="ECO:0000256" key="5">
    <source>
        <dbReference type="HAMAP-Rule" id="MF_00014"/>
    </source>
</evidence>
<sequence>MSAEKIVVGKIGTPYGIKGWVKVHSATDATEGIFDYAPWYIQKGSNWQEVTIEAWRWHNKGLVAKFDGIDDRTQAERLTNATIAVDESALPELEDEFYWRDLIGCEVVTDKGYNLGKVEGLLETGSADVLRVKANPNDGFGQTERLIPYIDGQFVLDINIAEKKITVDWDPGF</sequence>
<dbReference type="NCBIfam" id="TIGR02273">
    <property type="entry name" value="16S_RimM"/>
    <property type="match status" value="1"/>
</dbReference>
<dbReference type="GO" id="GO:0005737">
    <property type="term" value="C:cytoplasm"/>
    <property type="evidence" value="ECO:0007669"/>
    <property type="project" value="UniProtKB-SubCell"/>
</dbReference>
<proteinExistence type="inferred from homology"/>
<keyword evidence="9" id="KW-1185">Reference proteome</keyword>
<feature type="domain" description="RimM N-terminal" evidence="6">
    <location>
        <begin position="7"/>
        <end position="88"/>
    </location>
</feature>
<keyword evidence="1 5" id="KW-0963">Cytoplasm</keyword>
<comment type="subunit">
    <text evidence="5">Binds ribosomal protein uS19.</text>
</comment>
<keyword evidence="2 5" id="KW-0690">Ribosome biogenesis</keyword>
<reference evidence="9" key="1">
    <citation type="journal article" date="2019" name="Int. J. Syst. Evol. Microbiol.">
        <title>The Global Catalogue of Microorganisms (GCM) 10K type strain sequencing project: providing services to taxonomists for standard genome sequencing and annotation.</title>
        <authorList>
            <consortium name="The Broad Institute Genomics Platform"/>
            <consortium name="The Broad Institute Genome Sequencing Center for Infectious Disease"/>
            <person name="Wu L."/>
            <person name="Ma J."/>
        </authorList>
    </citation>
    <scope>NUCLEOTIDE SEQUENCE [LARGE SCALE GENOMIC DNA]</scope>
    <source>
        <strain evidence="9">CGMCC 1.10130</strain>
    </source>
</reference>
<dbReference type="PANTHER" id="PTHR33692:SF1">
    <property type="entry name" value="RIBOSOME MATURATION FACTOR RIMM"/>
    <property type="match status" value="1"/>
</dbReference>
<dbReference type="EMBL" id="BMDX01000004">
    <property type="protein sequence ID" value="GGA72336.1"/>
    <property type="molecule type" value="Genomic_DNA"/>
</dbReference>
<dbReference type="Proteomes" id="UP000619743">
    <property type="component" value="Unassembled WGS sequence"/>
</dbReference>
<dbReference type="AlphaFoldDB" id="A0A8J2XND4"/>
<accession>A0A8J2XND4</accession>
<dbReference type="Pfam" id="PF01782">
    <property type="entry name" value="RimM"/>
    <property type="match status" value="1"/>
</dbReference>
<comment type="caution">
    <text evidence="8">The sequence shown here is derived from an EMBL/GenBank/DDBJ whole genome shotgun (WGS) entry which is preliminary data.</text>
</comment>
<comment type="subcellular location">
    <subcellularLocation>
        <location evidence="5">Cytoplasm</location>
    </subcellularLocation>
</comment>
<evidence type="ECO:0000256" key="2">
    <source>
        <dbReference type="ARBA" id="ARBA00022517"/>
    </source>
</evidence>
<comment type="similarity">
    <text evidence="5">Belongs to the RimM family.</text>
</comment>
<dbReference type="Pfam" id="PF05239">
    <property type="entry name" value="PRC"/>
    <property type="match status" value="1"/>
</dbReference>
<dbReference type="InterPro" id="IPR011033">
    <property type="entry name" value="PRC_barrel-like_sf"/>
</dbReference>
<evidence type="ECO:0000259" key="6">
    <source>
        <dbReference type="Pfam" id="PF01782"/>
    </source>
</evidence>
<dbReference type="InterPro" id="IPR011961">
    <property type="entry name" value="RimM"/>
</dbReference>
<evidence type="ECO:0000313" key="9">
    <source>
        <dbReference type="Proteomes" id="UP000619743"/>
    </source>
</evidence>
<dbReference type="GO" id="GO:0006364">
    <property type="term" value="P:rRNA processing"/>
    <property type="evidence" value="ECO:0007669"/>
    <property type="project" value="UniProtKB-UniRule"/>
</dbReference>
<dbReference type="SUPFAM" id="SSF50346">
    <property type="entry name" value="PRC-barrel domain"/>
    <property type="match status" value="1"/>
</dbReference>
<dbReference type="SUPFAM" id="SSF50447">
    <property type="entry name" value="Translation proteins"/>
    <property type="match status" value="1"/>
</dbReference>
<dbReference type="Gene3D" id="2.40.30.60">
    <property type="entry name" value="RimM"/>
    <property type="match status" value="1"/>
</dbReference>
<keyword evidence="3 5" id="KW-0698">rRNA processing</keyword>
<comment type="domain">
    <text evidence="5">The PRC barrel domain binds ribosomal protein uS19.</text>
</comment>
<dbReference type="GO" id="GO:0042274">
    <property type="term" value="P:ribosomal small subunit biogenesis"/>
    <property type="evidence" value="ECO:0007669"/>
    <property type="project" value="UniProtKB-UniRule"/>
</dbReference>
<dbReference type="Gene3D" id="2.30.30.240">
    <property type="entry name" value="PRC-barrel domain"/>
    <property type="match status" value="1"/>
</dbReference>
<evidence type="ECO:0000313" key="8">
    <source>
        <dbReference type="EMBL" id="GGA72336.1"/>
    </source>
</evidence>
<dbReference type="InterPro" id="IPR002676">
    <property type="entry name" value="RimM_N"/>
</dbReference>
<dbReference type="InterPro" id="IPR027275">
    <property type="entry name" value="PRC-brl_dom"/>
</dbReference>
<dbReference type="GO" id="GO:0005840">
    <property type="term" value="C:ribosome"/>
    <property type="evidence" value="ECO:0007669"/>
    <property type="project" value="InterPro"/>
</dbReference>
<organism evidence="8 9">
    <name type="scientific">Neiella marina</name>
    <dbReference type="NCBI Taxonomy" id="508461"/>
    <lineage>
        <taxon>Bacteria</taxon>
        <taxon>Pseudomonadati</taxon>
        <taxon>Pseudomonadota</taxon>
        <taxon>Gammaproteobacteria</taxon>
        <taxon>Alteromonadales</taxon>
        <taxon>Echinimonadaceae</taxon>
        <taxon>Neiella</taxon>
    </lineage>
</organism>
<dbReference type="InterPro" id="IPR036976">
    <property type="entry name" value="RimM_N_sf"/>
</dbReference>
<dbReference type="InterPro" id="IPR009000">
    <property type="entry name" value="Transl_B-barrel_sf"/>
</dbReference>
<evidence type="ECO:0000256" key="3">
    <source>
        <dbReference type="ARBA" id="ARBA00022552"/>
    </source>
</evidence>
<protein>
    <recommendedName>
        <fullName evidence="5">Ribosome maturation factor RimM</fullName>
    </recommendedName>
</protein>
<dbReference type="HAMAP" id="MF_00014">
    <property type="entry name" value="Ribosome_mat_RimM"/>
    <property type="match status" value="1"/>
</dbReference>
<name>A0A8J2XND4_9GAMM</name>
<comment type="function">
    <text evidence="5">An accessory protein needed during the final step in the assembly of 30S ribosomal subunit, possibly for assembly of the head region. Essential for efficient processing of 16S rRNA. May be needed both before and after RbfA during the maturation of 16S rRNA. It has affinity for free ribosomal 30S subunits but not for 70S ribosomes.</text>
</comment>
<dbReference type="GO" id="GO:0043022">
    <property type="term" value="F:ribosome binding"/>
    <property type="evidence" value="ECO:0007669"/>
    <property type="project" value="InterPro"/>
</dbReference>
<dbReference type="PANTHER" id="PTHR33692">
    <property type="entry name" value="RIBOSOME MATURATION FACTOR RIMM"/>
    <property type="match status" value="1"/>
</dbReference>
<evidence type="ECO:0000259" key="7">
    <source>
        <dbReference type="Pfam" id="PF05239"/>
    </source>
</evidence>